<dbReference type="Proteomes" id="UP001201812">
    <property type="component" value="Unassembled WGS sequence"/>
</dbReference>
<reference evidence="1" key="1">
    <citation type="submission" date="2022-01" db="EMBL/GenBank/DDBJ databases">
        <title>Genome Sequence Resource for Two Populations of Ditylenchus destructor, the Migratory Endoparasitic Phytonematode.</title>
        <authorList>
            <person name="Zhang H."/>
            <person name="Lin R."/>
            <person name="Xie B."/>
        </authorList>
    </citation>
    <scope>NUCLEOTIDE SEQUENCE</scope>
    <source>
        <strain evidence="1">BazhouSP</strain>
    </source>
</reference>
<gene>
    <name evidence="1" type="ORF">DdX_20325</name>
</gene>
<sequence>MDNPTMVESFKYLNYCQLATKSLVSKRFRDLIQTHRHSLALLYVNEISMDTVPFIPAVINIFDKELSSEAYNEWVIRHNYSKQVPRVCLIARAQGTQHIPSSYRFRAYALYTDASQRGWNDRTLVLNSCVKLNHENWPVFQHFMRLATDPFIHVGCVALTHRNDAVTTLSGAVNSDRRHVRCKELVFHLRGNTWKSVIWIKKHVRCNQVSIYGDTDSKQDEAILDFLLTGAHCTRSIIIRNHDPSKAVVNFVKKFMDLTSSDESQFIEAIQGNIRNQVIELFKRDYSEFVVEEESVLRDNTHIFEFVNNEIGKKLQLTATIYDYLISYFSIKIINL</sequence>
<name>A0AAD4QWG7_9BILA</name>
<organism evidence="1 2">
    <name type="scientific">Ditylenchus destructor</name>
    <dbReference type="NCBI Taxonomy" id="166010"/>
    <lineage>
        <taxon>Eukaryota</taxon>
        <taxon>Metazoa</taxon>
        <taxon>Ecdysozoa</taxon>
        <taxon>Nematoda</taxon>
        <taxon>Chromadorea</taxon>
        <taxon>Rhabditida</taxon>
        <taxon>Tylenchina</taxon>
        <taxon>Tylenchomorpha</taxon>
        <taxon>Sphaerularioidea</taxon>
        <taxon>Anguinidae</taxon>
        <taxon>Anguininae</taxon>
        <taxon>Ditylenchus</taxon>
    </lineage>
</organism>
<evidence type="ECO:0008006" key="3">
    <source>
        <dbReference type="Google" id="ProtNLM"/>
    </source>
</evidence>
<protein>
    <recommendedName>
        <fullName evidence="3">F-box domain-containing protein</fullName>
    </recommendedName>
</protein>
<keyword evidence="2" id="KW-1185">Reference proteome</keyword>
<evidence type="ECO:0000313" key="1">
    <source>
        <dbReference type="EMBL" id="KAI1694026.1"/>
    </source>
</evidence>
<accession>A0AAD4QWG7</accession>
<comment type="caution">
    <text evidence="1">The sequence shown here is derived from an EMBL/GenBank/DDBJ whole genome shotgun (WGS) entry which is preliminary data.</text>
</comment>
<proteinExistence type="predicted"/>
<evidence type="ECO:0000313" key="2">
    <source>
        <dbReference type="Proteomes" id="UP001201812"/>
    </source>
</evidence>
<dbReference type="AlphaFoldDB" id="A0AAD4QWG7"/>
<dbReference type="EMBL" id="JAKKPZ010000557">
    <property type="protein sequence ID" value="KAI1694026.1"/>
    <property type="molecule type" value="Genomic_DNA"/>
</dbReference>